<comment type="similarity">
    <text evidence="1">Belongs to the UPF0306 family.</text>
</comment>
<comment type="caution">
    <text evidence="2">The sequence shown here is derived from an EMBL/GenBank/DDBJ whole genome shotgun (WGS) entry which is preliminary data.</text>
</comment>
<dbReference type="AlphaFoldDB" id="A0A085JQ69"/>
<keyword evidence="2" id="KW-0560">Oxidoreductase</keyword>
<gene>
    <name evidence="2" type="primary">yhbP</name>
    <name evidence="2" type="ORF">GTPT_0192</name>
</gene>
<dbReference type="RefSeq" id="WP_025903879.1">
    <property type="nucleotide sequence ID" value="NZ_ATMJ01000010.1"/>
</dbReference>
<dbReference type="Gene3D" id="2.30.110.10">
    <property type="entry name" value="Electron Transport, Fmn-binding Protein, Chain A"/>
    <property type="match status" value="1"/>
</dbReference>
<name>A0A085JQ69_9GAMM</name>
<keyword evidence="3" id="KW-1185">Reference proteome</keyword>
<evidence type="ECO:0000313" key="3">
    <source>
        <dbReference type="Proteomes" id="UP000028602"/>
    </source>
</evidence>
<dbReference type="OrthoDB" id="8447155at2"/>
<dbReference type="Proteomes" id="UP000028602">
    <property type="component" value="Unassembled WGS sequence"/>
</dbReference>
<organism evidence="2 3">
    <name type="scientific">Tatumella ptyseos ATCC 33301</name>
    <dbReference type="NCBI Taxonomy" id="1005995"/>
    <lineage>
        <taxon>Bacteria</taxon>
        <taxon>Pseudomonadati</taxon>
        <taxon>Pseudomonadota</taxon>
        <taxon>Gammaproteobacteria</taxon>
        <taxon>Enterobacterales</taxon>
        <taxon>Erwiniaceae</taxon>
        <taxon>Tatumella</taxon>
    </lineage>
</organism>
<dbReference type="GO" id="GO:0016491">
    <property type="term" value="F:oxidoreductase activity"/>
    <property type="evidence" value="ECO:0007669"/>
    <property type="project" value="UniProtKB-KW"/>
</dbReference>
<accession>A0A085JQ69</accession>
<dbReference type="HAMAP" id="MF_00764">
    <property type="entry name" value="UPF0306"/>
    <property type="match status" value="1"/>
</dbReference>
<dbReference type="SUPFAM" id="SSF50475">
    <property type="entry name" value="FMN-binding split barrel"/>
    <property type="match status" value="1"/>
</dbReference>
<evidence type="ECO:0000313" key="2">
    <source>
        <dbReference type="EMBL" id="KFD22615.1"/>
    </source>
</evidence>
<reference evidence="2 3" key="1">
    <citation type="submission" date="2014-05" db="EMBL/GenBank/DDBJ databases">
        <title>ATOL: Assembling a taxonomically balanced genome-scale reconstruction of the evolutionary history of the Enterobacteriaceae.</title>
        <authorList>
            <person name="Plunkett G.III."/>
            <person name="Neeno-Eckwall E.C."/>
            <person name="Glasner J.D."/>
            <person name="Perna N.T."/>
        </authorList>
    </citation>
    <scope>NUCLEOTIDE SEQUENCE [LARGE SCALE GENOMIC DNA]</scope>
    <source>
        <strain evidence="2 3">ATCC 33301</strain>
    </source>
</reference>
<dbReference type="InterPro" id="IPR012349">
    <property type="entry name" value="Split_barrel_FMN-bd"/>
</dbReference>
<sequence>MSDLHHCLNYLKKNHVLTLCTGSGDTLWAANCFYVLDETGIAFWLMTEETTRHGELMRLNPRVAGTVTTPTRSVMKIQGIQYAGEIFRPEGEREKQALACYQQHFPIARAMKAPLWEIRLDELKMTDNTLGFGKKVHWSRSS</sequence>
<dbReference type="PIRSF" id="PIRSF009554">
    <property type="entry name" value="UCP009554"/>
    <property type="match status" value="1"/>
</dbReference>
<proteinExistence type="inferred from homology"/>
<dbReference type="EMBL" id="JMPR01000004">
    <property type="protein sequence ID" value="KFD22615.1"/>
    <property type="molecule type" value="Genomic_DNA"/>
</dbReference>
<dbReference type="InterPro" id="IPR011194">
    <property type="entry name" value="UPF0306"/>
</dbReference>
<evidence type="ECO:0000256" key="1">
    <source>
        <dbReference type="HAMAP-Rule" id="MF_00764"/>
    </source>
</evidence>
<dbReference type="NCBIfam" id="NF002900">
    <property type="entry name" value="PRK03467.1"/>
    <property type="match status" value="1"/>
</dbReference>
<protein>
    <recommendedName>
        <fullName evidence="1">UPF0306 protein GTPT_0192</fullName>
    </recommendedName>
</protein>
<dbReference type="eggNOG" id="COG3787">
    <property type="taxonomic scope" value="Bacteria"/>
</dbReference>